<dbReference type="Gene3D" id="1.10.101.10">
    <property type="entry name" value="PGBD-like superfamily/PGBD"/>
    <property type="match status" value="1"/>
</dbReference>
<evidence type="ECO:0000313" key="3">
    <source>
        <dbReference type="EMBL" id="MTJ05706.1"/>
    </source>
</evidence>
<dbReference type="EMBL" id="VENJ01000021">
    <property type="protein sequence ID" value="MTJ05706.1"/>
    <property type="molecule type" value="Genomic_DNA"/>
</dbReference>
<accession>A0A7C9HBZ0</accession>
<sequence>MSRVLVVALIWVLLASRAVIAQQNVVWVQIEAADTLNAAQARARSYSAELPDVNGFVLTNGSYGISLGPYTRGDADQVLRAYRAEGVIPDDSFLIGANAFRQQFWPRGANLLNLPPVKPGHRDGQQDQVAQAEAEIETEVAAETEAKPEVTQQAQVETTMEPVEETPREARASEARLDAEERKALQIALKWAGYYEYGIDGAIGPGTRAAMAEWQRNNGYEPTSILTTRQREQLLAQYNAVLEGLDLRMVRNDDAGIEMKLPMGVIEFDHLEPPFVHYTPSGEIPARVLLISQPGDRDTLFGLYDIMQTLEIVPPEGPRERGRDSFSLVGIGDEFISHTEASLQNGQIKGFTLVWPADDDARRGRLLREMQTSFARIDGVLDPGAGANTLQDVDLVSGLEVRKPRLTRSGFYIGRDGTVVTTTEVVQSCGRITLGEQAEARVVHSDPALGVAILKPVTPLTPMAVATLRATAPRLQSEVAVSGFSYGGVLGAPTMTFGKLADIDGLSGEENLSRLALAALPGDAGGPVVDAGGTVLGMLLPRQDGARKLPDDVQFAADAGAIAALLEGLDVTPDRADALPRIAPEDLTDRAAAMTVLVNCWE</sequence>
<dbReference type="InterPro" id="IPR002477">
    <property type="entry name" value="Peptidoglycan-bd-like"/>
</dbReference>
<dbReference type="RefSeq" id="WP_273250609.1">
    <property type="nucleotide sequence ID" value="NZ_VENJ01000021.1"/>
</dbReference>
<evidence type="ECO:0000256" key="1">
    <source>
        <dbReference type="SAM" id="MobiDB-lite"/>
    </source>
</evidence>
<protein>
    <submittedName>
        <fullName evidence="3">Peptidoglycan-binding protein</fullName>
    </submittedName>
</protein>
<dbReference type="Gene3D" id="2.40.10.120">
    <property type="match status" value="1"/>
</dbReference>
<dbReference type="AlphaFoldDB" id="A0A7C9HBZ0"/>
<comment type="caution">
    <text evidence="3">The sequence shown here is derived from an EMBL/GenBank/DDBJ whole genome shotgun (WGS) entry which is preliminary data.</text>
</comment>
<dbReference type="InterPro" id="IPR009003">
    <property type="entry name" value="Peptidase_S1_PA"/>
</dbReference>
<dbReference type="Pfam" id="PF13365">
    <property type="entry name" value="Trypsin_2"/>
    <property type="match status" value="1"/>
</dbReference>
<dbReference type="InterPro" id="IPR036365">
    <property type="entry name" value="PGBD-like_sf"/>
</dbReference>
<organism evidence="3 4">
    <name type="scientific">Sediminimonas qiaohouensis</name>
    <dbReference type="NCBI Taxonomy" id="552061"/>
    <lineage>
        <taxon>Bacteria</taxon>
        <taxon>Pseudomonadati</taxon>
        <taxon>Pseudomonadota</taxon>
        <taxon>Alphaproteobacteria</taxon>
        <taxon>Rhodobacterales</taxon>
        <taxon>Roseobacteraceae</taxon>
        <taxon>Sediminimonas</taxon>
    </lineage>
</organism>
<dbReference type="Proteomes" id="UP000483078">
    <property type="component" value="Unassembled WGS sequence"/>
</dbReference>
<dbReference type="PANTHER" id="PTHR43019">
    <property type="entry name" value="SERINE ENDOPROTEASE DEGS"/>
    <property type="match status" value="1"/>
</dbReference>
<dbReference type="SUPFAM" id="SSF47090">
    <property type="entry name" value="PGBD-like"/>
    <property type="match status" value="1"/>
</dbReference>
<proteinExistence type="predicted"/>
<evidence type="ECO:0000313" key="4">
    <source>
        <dbReference type="Proteomes" id="UP000483078"/>
    </source>
</evidence>
<name>A0A7C9HBZ0_9RHOB</name>
<feature type="region of interest" description="Disordered" evidence="1">
    <location>
        <begin position="139"/>
        <end position="168"/>
    </location>
</feature>
<dbReference type="InterPro" id="IPR036366">
    <property type="entry name" value="PGBDSf"/>
</dbReference>
<reference evidence="3 4" key="1">
    <citation type="submission" date="2019-06" db="EMBL/GenBank/DDBJ databases">
        <title>Enrichment of Autotrophic Halophilic Microorganisms from Red Sea Brine Pool Using Microbial Electrosynthesis System.</title>
        <authorList>
            <person name="Alqahtani M.F."/>
            <person name="Bajracharya S."/>
            <person name="Katuri K.P."/>
            <person name="Ali M."/>
            <person name="Saikaly P.E."/>
        </authorList>
    </citation>
    <scope>NUCLEOTIDE SEQUENCE [LARGE SCALE GENOMIC DNA]</scope>
    <source>
        <strain evidence="3">MES6</strain>
    </source>
</reference>
<gene>
    <name evidence="3" type="ORF">FH759_13560</name>
</gene>
<dbReference type="SUPFAM" id="SSF50494">
    <property type="entry name" value="Trypsin-like serine proteases"/>
    <property type="match status" value="1"/>
</dbReference>
<dbReference type="Pfam" id="PF01471">
    <property type="entry name" value="PG_binding_1"/>
    <property type="match status" value="1"/>
</dbReference>
<dbReference type="PANTHER" id="PTHR43019:SF23">
    <property type="entry name" value="PROTEASE DO-LIKE 5, CHLOROPLASTIC"/>
    <property type="match status" value="1"/>
</dbReference>
<evidence type="ECO:0000259" key="2">
    <source>
        <dbReference type="Pfam" id="PF01471"/>
    </source>
</evidence>
<feature type="domain" description="Peptidoglycan binding-like" evidence="2">
    <location>
        <begin position="180"/>
        <end position="234"/>
    </location>
</feature>